<evidence type="ECO:0000256" key="6">
    <source>
        <dbReference type="ARBA" id="ARBA00022692"/>
    </source>
</evidence>
<comment type="cofactor">
    <cofactor evidence="12">
        <name>heme</name>
        <dbReference type="ChEBI" id="CHEBI:30413"/>
    </cofactor>
    <text evidence="12">The heme is bound between the two transmembrane subunits.</text>
</comment>
<comment type="similarity">
    <text evidence="3">Belongs to the cytochrome b560 family.</text>
</comment>
<comment type="subcellular location">
    <subcellularLocation>
        <location evidence="2">Membrane</location>
        <topology evidence="2">Multi-pass membrane protein</topology>
    </subcellularLocation>
</comment>
<evidence type="ECO:0000313" key="15">
    <source>
        <dbReference type="Proteomes" id="UP000676649"/>
    </source>
</evidence>
<dbReference type="EMBL" id="CP073754">
    <property type="protein sequence ID" value="QWF72159.1"/>
    <property type="molecule type" value="Genomic_DNA"/>
</dbReference>
<dbReference type="Pfam" id="PF01127">
    <property type="entry name" value="Sdh_cyt"/>
    <property type="match status" value="1"/>
</dbReference>
<dbReference type="Proteomes" id="UP000676649">
    <property type="component" value="Chromosome"/>
</dbReference>
<dbReference type="GO" id="GO:0009055">
    <property type="term" value="F:electron transfer activity"/>
    <property type="evidence" value="ECO:0007669"/>
    <property type="project" value="InterPro"/>
</dbReference>
<gene>
    <name evidence="14" type="primary">sdhC</name>
    <name evidence="14" type="ORF">KEF85_06835</name>
</gene>
<dbReference type="RefSeq" id="WP_215584388.1">
    <property type="nucleotide sequence ID" value="NZ_CP073754.1"/>
</dbReference>
<proteinExistence type="inferred from homology"/>
<evidence type="ECO:0000256" key="13">
    <source>
        <dbReference type="SAM" id="Phobius"/>
    </source>
</evidence>
<dbReference type="NCBIfam" id="TIGR02970">
    <property type="entry name" value="succ_dehyd_cytB"/>
    <property type="match status" value="1"/>
</dbReference>
<keyword evidence="5 12" id="KW-0349">Heme</keyword>
<keyword evidence="7 12" id="KW-0479">Metal-binding</keyword>
<feature type="transmembrane region" description="Helical" evidence="13">
    <location>
        <begin position="32"/>
        <end position="58"/>
    </location>
</feature>
<dbReference type="InterPro" id="IPR018495">
    <property type="entry name" value="Succ_DH_cyt_bsu_CS"/>
</dbReference>
<evidence type="ECO:0000256" key="8">
    <source>
        <dbReference type="ARBA" id="ARBA00022989"/>
    </source>
</evidence>
<dbReference type="Gene3D" id="1.20.1300.10">
    <property type="entry name" value="Fumarate reductase/succinate dehydrogenase, transmembrane subunit"/>
    <property type="match status" value="1"/>
</dbReference>
<evidence type="ECO:0000256" key="2">
    <source>
        <dbReference type="ARBA" id="ARBA00004141"/>
    </source>
</evidence>
<dbReference type="GO" id="GO:0046872">
    <property type="term" value="F:metal ion binding"/>
    <property type="evidence" value="ECO:0007669"/>
    <property type="project" value="UniProtKB-KW"/>
</dbReference>
<dbReference type="InterPro" id="IPR014314">
    <property type="entry name" value="Succ_DH_cytb556"/>
</dbReference>
<evidence type="ECO:0000256" key="9">
    <source>
        <dbReference type="ARBA" id="ARBA00023004"/>
    </source>
</evidence>
<comment type="subunit">
    <text evidence="11">Part of an enzyme complex containing four subunits: a flavoprotein, an iron-sulfur protein, plus two membrane-anchoring proteins, SdhC and SdhD. The complex can form homotrimers.</text>
</comment>
<reference evidence="14" key="1">
    <citation type="submission" date="2021-04" db="EMBL/GenBank/DDBJ databases">
        <title>Draft genome sequence data of methanotrophic Methylovulum sp. strain S1L and Methylomonas sp. strain S2AM isolated from boreal lake water columns.</title>
        <authorList>
            <person name="Rissanen A.J."/>
            <person name="Mangayil R."/>
            <person name="Svenning M.M."/>
            <person name="Khanongnuch R."/>
        </authorList>
    </citation>
    <scope>NUCLEOTIDE SEQUENCE</scope>
    <source>
        <strain evidence="14">S2AM</strain>
    </source>
</reference>
<dbReference type="AlphaFoldDB" id="A0A975MRG9"/>
<keyword evidence="15" id="KW-1185">Reference proteome</keyword>
<dbReference type="KEGG" id="mpad:KEF85_06835"/>
<evidence type="ECO:0000256" key="4">
    <source>
        <dbReference type="ARBA" id="ARBA00020076"/>
    </source>
</evidence>
<feature type="transmembrane region" description="Helical" evidence="13">
    <location>
        <begin position="105"/>
        <end position="123"/>
    </location>
</feature>
<evidence type="ECO:0000313" key="14">
    <source>
        <dbReference type="EMBL" id="QWF72159.1"/>
    </source>
</evidence>
<keyword evidence="10 13" id="KW-0472">Membrane</keyword>
<accession>A0A975MRG9</accession>
<evidence type="ECO:0000256" key="1">
    <source>
        <dbReference type="ARBA" id="ARBA00004050"/>
    </source>
</evidence>
<dbReference type="PROSITE" id="PS01000">
    <property type="entry name" value="SDH_CYT_1"/>
    <property type="match status" value="1"/>
</dbReference>
<dbReference type="InterPro" id="IPR034804">
    <property type="entry name" value="SQR/QFR_C/D"/>
</dbReference>
<dbReference type="SUPFAM" id="SSF81343">
    <property type="entry name" value="Fumarate reductase respiratory complex transmembrane subunits"/>
    <property type="match status" value="1"/>
</dbReference>
<evidence type="ECO:0000256" key="11">
    <source>
        <dbReference type="ARBA" id="ARBA00025912"/>
    </source>
</evidence>
<dbReference type="PANTHER" id="PTHR10978:SF5">
    <property type="entry name" value="SUCCINATE DEHYDROGENASE CYTOCHROME B560 SUBUNIT, MITOCHONDRIAL"/>
    <property type="match status" value="1"/>
</dbReference>
<name>A0A975MRG9_9GAMM</name>
<keyword evidence="8 13" id="KW-1133">Transmembrane helix</keyword>
<feature type="transmembrane region" description="Helical" evidence="13">
    <location>
        <begin position="64"/>
        <end position="84"/>
    </location>
</feature>
<evidence type="ECO:0000256" key="12">
    <source>
        <dbReference type="PIRSR" id="PIRSR000178-1"/>
    </source>
</evidence>
<sequence length="124" mass="13870">MPANNRPLSPHLQVYRLPLTGLISITHRITGVLLCLGLLGIVAVLYSIAAGVAGYAAMQSLMSFWLSQLVFWGFIYALLFHICHGIRHLIWDAGKSFELLSLQRYAVYELIASLLLTVLVYSFF</sequence>
<feature type="binding site" description="axial binding residue" evidence="12">
    <location>
        <position position="81"/>
    </location>
    <ligand>
        <name>heme</name>
        <dbReference type="ChEBI" id="CHEBI:30413"/>
        <note>ligand shared with second transmembrane subunit</note>
    </ligand>
    <ligandPart>
        <name>Fe</name>
        <dbReference type="ChEBI" id="CHEBI:18248"/>
    </ligandPart>
</feature>
<dbReference type="InterPro" id="IPR000701">
    <property type="entry name" value="SuccDH_FuR_B_TM-su"/>
</dbReference>
<dbReference type="CDD" id="cd03499">
    <property type="entry name" value="SQR_TypeC_SdhC"/>
    <property type="match status" value="1"/>
</dbReference>
<dbReference type="PANTHER" id="PTHR10978">
    <property type="entry name" value="SUCCINATE DEHYDROGENASE CYTOCHROME B560 SUBUNIT"/>
    <property type="match status" value="1"/>
</dbReference>
<dbReference type="GO" id="GO:0006099">
    <property type="term" value="P:tricarboxylic acid cycle"/>
    <property type="evidence" value="ECO:0007669"/>
    <property type="project" value="InterPro"/>
</dbReference>
<evidence type="ECO:0000256" key="10">
    <source>
        <dbReference type="ARBA" id="ARBA00023136"/>
    </source>
</evidence>
<keyword evidence="6 13" id="KW-0812">Transmembrane</keyword>
<dbReference type="GO" id="GO:0016020">
    <property type="term" value="C:membrane"/>
    <property type="evidence" value="ECO:0007669"/>
    <property type="project" value="UniProtKB-SubCell"/>
</dbReference>
<evidence type="ECO:0000256" key="5">
    <source>
        <dbReference type="ARBA" id="ARBA00022617"/>
    </source>
</evidence>
<comment type="function">
    <text evidence="1">Membrane-anchoring subunit of succinate dehydrogenase (SDH).</text>
</comment>
<keyword evidence="9 12" id="KW-0408">Iron</keyword>
<evidence type="ECO:0000256" key="7">
    <source>
        <dbReference type="ARBA" id="ARBA00022723"/>
    </source>
</evidence>
<organism evidence="14 15">
    <name type="scientific">Methylomonas paludis</name>
    <dbReference type="NCBI Taxonomy" id="1173101"/>
    <lineage>
        <taxon>Bacteria</taxon>
        <taxon>Pseudomonadati</taxon>
        <taxon>Pseudomonadota</taxon>
        <taxon>Gammaproteobacteria</taxon>
        <taxon>Methylococcales</taxon>
        <taxon>Methylococcaceae</taxon>
        <taxon>Methylomonas</taxon>
    </lineage>
</organism>
<dbReference type="PROSITE" id="PS01001">
    <property type="entry name" value="SDH_CYT_2"/>
    <property type="match status" value="1"/>
</dbReference>
<evidence type="ECO:0000256" key="3">
    <source>
        <dbReference type="ARBA" id="ARBA00007244"/>
    </source>
</evidence>
<dbReference type="PIRSF" id="PIRSF000178">
    <property type="entry name" value="SDH_cyt_b560"/>
    <property type="match status" value="1"/>
</dbReference>
<protein>
    <recommendedName>
        <fullName evidence="4">Succinate dehydrogenase cytochrome b556 subunit</fullName>
    </recommendedName>
</protein>